<evidence type="ECO:0000313" key="3">
    <source>
        <dbReference type="Proteomes" id="UP000306038"/>
    </source>
</evidence>
<keyword evidence="1" id="KW-0732">Signal</keyword>
<feature type="chain" id="PRO_5045267084" evidence="1">
    <location>
        <begin position="20"/>
        <end position="179"/>
    </location>
</feature>
<proteinExistence type="predicted"/>
<dbReference type="Proteomes" id="UP000306038">
    <property type="component" value="Unassembled WGS sequence"/>
</dbReference>
<keyword evidence="3" id="KW-1185">Reference proteome</keyword>
<evidence type="ECO:0000256" key="1">
    <source>
        <dbReference type="SAM" id="SignalP"/>
    </source>
</evidence>
<name>A0ABY2R8L8_9FLAO</name>
<evidence type="ECO:0000313" key="2">
    <source>
        <dbReference type="EMBL" id="THV61795.1"/>
    </source>
</evidence>
<feature type="signal peptide" evidence="1">
    <location>
        <begin position="1"/>
        <end position="19"/>
    </location>
</feature>
<comment type="caution">
    <text evidence="2">The sequence shown here is derived from an EMBL/GenBank/DDBJ whole genome shotgun (WGS) entry which is preliminary data.</text>
</comment>
<gene>
    <name evidence="2" type="ORF">EK417_07725</name>
</gene>
<reference evidence="2 3" key="1">
    <citation type="submission" date="2019-01" db="EMBL/GenBank/DDBJ databases">
        <authorList>
            <person name="B I."/>
            <person name="Ch S."/>
            <person name="Ch V.R."/>
        </authorList>
    </citation>
    <scope>NUCLEOTIDE SEQUENCE [LARGE SCALE GENOMIC DNA]</scope>
    <source>
        <strain evidence="2 3">JC507</strain>
    </source>
</reference>
<sequence length="179" mass="19615">MKKYLTFSALTLAAYFLQAQVNSGKPYSPIIFSNSPIAASLGQYNPTSIDLFSGQPNISFNLFSFSREGYDLSLDLSYNLASIKPDILPTWTGTGWNLNAGGVITRSVNGGVDEVMVGMNGETVPNRYSYYDHFNTLDNDQWDTDAALAQFTSNNRSIGGGTRTVYPAPDEFNFNVNGM</sequence>
<organism evidence="2 3">
    <name type="scientific">Chryseobacterium candidae</name>
    <dbReference type="NCBI Taxonomy" id="1978493"/>
    <lineage>
        <taxon>Bacteria</taxon>
        <taxon>Pseudomonadati</taxon>
        <taxon>Bacteroidota</taxon>
        <taxon>Flavobacteriia</taxon>
        <taxon>Flavobacteriales</taxon>
        <taxon>Weeksellaceae</taxon>
        <taxon>Chryseobacterium group</taxon>
        <taxon>Chryseobacterium</taxon>
    </lineage>
</organism>
<dbReference type="RefSeq" id="WP_136521821.1">
    <property type="nucleotide sequence ID" value="NZ_SDLV01000015.1"/>
</dbReference>
<accession>A0ABY2R8L8</accession>
<dbReference type="EMBL" id="SDLV01000015">
    <property type="protein sequence ID" value="THV61795.1"/>
    <property type="molecule type" value="Genomic_DNA"/>
</dbReference>
<protein>
    <submittedName>
        <fullName evidence="2">Uncharacterized protein</fullName>
    </submittedName>
</protein>